<keyword evidence="4" id="KW-1185">Reference proteome</keyword>
<dbReference type="GO" id="GO:0006614">
    <property type="term" value="P:SRP-dependent cotranslational protein targeting to membrane"/>
    <property type="evidence" value="ECO:0007669"/>
    <property type="project" value="InterPro"/>
</dbReference>
<sequence>MVYLPTLEEWQRNAALLLQARPASARITTKYHIPNLDSKRYASKKRQQPSGEGQNEAAPEAARVPRAVLEVKAYDPVSGVTLKFKTEKSADVGRLVAGLGRMGRTMAALPERAEGLEDAVMEEAPAAEEAAQETKPAPAPAPATGGGGGGKKKKKGKK</sequence>
<gene>
    <name evidence="3" type="ORF">WHR41_01331</name>
</gene>
<dbReference type="Pfam" id="PF05486">
    <property type="entry name" value="SRP9-21"/>
    <property type="match status" value="1"/>
</dbReference>
<dbReference type="GO" id="GO:0005786">
    <property type="term" value="C:signal recognition particle, endoplasmic reticulum targeting"/>
    <property type="evidence" value="ECO:0007669"/>
    <property type="project" value="TreeGrafter"/>
</dbReference>
<evidence type="ECO:0000313" key="4">
    <source>
        <dbReference type="Proteomes" id="UP000803884"/>
    </source>
</evidence>
<dbReference type="PANTHER" id="PTHR12834">
    <property type="entry name" value="SIGNAL RECOGNITION PARTICLE 9 KDA PROTEIN"/>
    <property type="match status" value="1"/>
</dbReference>
<evidence type="ECO:0000259" key="2">
    <source>
        <dbReference type="Pfam" id="PF05486"/>
    </source>
</evidence>
<evidence type="ECO:0000256" key="1">
    <source>
        <dbReference type="SAM" id="MobiDB-lite"/>
    </source>
</evidence>
<feature type="region of interest" description="Disordered" evidence="1">
    <location>
        <begin position="122"/>
        <end position="158"/>
    </location>
</feature>
<accession>A0AB34KXW8</accession>
<dbReference type="InterPro" id="IPR039432">
    <property type="entry name" value="SRP9_dom"/>
</dbReference>
<comment type="caution">
    <text evidence="3">The sequence shown here is derived from an EMBL/GenBank/DDBJ whole genome shotgun (WGS) entry which is preliminary data.</text>
</comment>
<dbReference type="InterPro" id="IPR039914">
    <property type="entry name" value="SRP9-like"/>
</dbReference>
<dbReference type="RefSeq" id="XP_069233009.1">
    <property type="nucleotide sequence ID" value="XM_069369937.1"/>
</dbReference>
<feature type="region of interest" description="Disordered" evidence="1">
    <location>
        <begin position="36"/>
        <end position="63"/>
    </location>
</feature>
<proteinExistence type="predicted"/>
<dbReference type="Proteomes" id="UP000803884">
    <property type="component" value="Unassembled WGS sequence"/>
</dbReference>
<name>A0AB34KXW8_9PEZI</name>
<evidence type="ECO:0000313" key="3">
    <source>
        <dbReference type="EMBL" id="KAL1589904.1"/>
    </source>
</evidence>
<dbReference type="PANTHER" id="PTHR12834:SF12">
    <property type="entry name" value="SIGNAL RECOGNITION PARTICLE 9 KDA PROTEIN"/>
    <property type="match status" value="1"/>
</dbReference>
<protein>
    <recommendedName>
        <fullName evidence="2">SRP9 domain-containing protein</fullName>
    </recommendedName>
</protein>
<dbReference type="AlphaFoldDB" id="A0AB34KXW8"/>
<reference evidence="3 4" key="1">
    <citation type="journal article" date="2020" name="Microbiol. Resour. Announc.">
        <title>Draft Genome Sequence of a Cladosporium Species Isolated from the Mesophotic Ascidian Didemnum maculosum.</title>
        <authorList>
            <person name="Gioti A."/>
            <person name="Siaperas R."/>
            <person name="Nikolaivits E."/>
            <person name="Le Goff G."/>
            <person name="Ouazzani J."/>
            <person name="Kotoulas G."/>
            <person name="Topakas E."/>
        </authorList>
    </citation>
    <scope>NUCLEOTIDE SEQUENCE [LARGE SCALE GENOMIC DNA]</scope>
    <source>
        <strain evidence="3 4">TM138-S3</strain>
    </source>
</reference>
<dbReference type="EMBL" id="JAAQHG020000003">
    <property type="protein sequence ID" value="KAL1589904.1"/>
    <property type="molecule type" value="Genomic_DNA"/>
</dbReference>
<feature type="compositionally biased region" description="Low complexity" evidence="1">
    <location>
        <begin position="122"/>
        <end position="136"/>
    </location>
</feature>
<organism evidence="3 4">
    <name type="scientific">Cladosporium halotolerans</name>
    <dbReference type="NCBI Taxonomy" id="1052096"/>
    <lineage>
        <taxon>Eukaryota</taxon>
        <taxon>Fungi</taxon>
        <taxon>Dikarya</taxon>
        <taxon>Ascomycota</taxon>
        <taxon>Pezizomycotina</taxon>
        <taxon>Dothideomycetes</taxon>
        <taxon>Dothideomycetidae</taxon>
        <taxon>Cladosporiales</taxon>
        <taxon>Cladosporiaceae</taxon>
        <taxon>Cladosporium</taxon>
    </lineage>
</organism>
<feature type="domain" description="SRP9" evidence="2">
    <location>
        <begin position="5"/>
        <end position="106"/>
    </location>
</feature>
<dbReference type="GeneID" id="96002775"/>